<organism evidence="1 2">
    <name type="scientific">Haemaphysalis longicornis</name>
    <name type="common">Bush tick</name>
    <dbReference type="NCBI Taxonomy" id="44386"/>
    <lineage>
        <taxon>Eukaryota</taxon>
        <taxon>Metazoa</taxon>
        <taxon>Ecdysozoa</taxon>
        <taxon>Arthropoda</taxon>
        <taxon>Chelicerata</taxon>
        <taxon>Arachnida</taxon>
        <taxon>Acari</taxon>
        <taxon>Parasitiformes</taxon>
        <taxon>Ixodida</taxon>
        <taxon>Ixodoidea</taxon>
        <taxon>Ixodidae</taxon>
        <taxon>Haemaphysalinae</taxon>
        <taxon>Haemaphysalis</taxon>
    </lineage>
</organism>
<comment type="caution">
    <text evidence="1">The sequence shown here is derived from an EMBL/GenBank/DDBJ whole genome shotgun (WGS) entry which is preliminary data.</text>
</comment>
<proteinExistence type="predicted"/>
<evidence type="ECO:0000313" key="1">
    <source>
        <dbReference type="EMBL" id="KAH9360992.1"/>
    </source>
</evidence>
<reference evidence="1 2" key="1">
    <citation type="journal article" date="2020" name="Cell">
        <title>Large-Scale Comparative Analyses of Tick Genomes Elucidate Their Genetic Diversity and Vector Capacities.</title>
        <authorList>
            <consortium name="Tick Genome and Microbiome Consortium (TIGMIC)"/>
            <person name="Jia N."/>
            <person name="Wang J."/>
            <person name="Shi W."/>
            <person name="Du L."/>
            <person name="Sun Y."/>
            <person name="Zhan W."/>
            <person name="Jiang J.F."/>
            <person name="Wang Q."/>
            <person name="Zhang B."/>
            <person name="Ji P."/>
            <person name="Bell-Sakyi L."/>
            <person name="Cui X.M."/>
            <person name="Yuan T.T."/>
            <person name="Jiang B.G."/>
            <person name="Yang W.F."/>
            <person name="Lam T.T."/>
            <person name="Chang Q.C."/>
            <person name="Ding S.J."/>
            <person name="Wang X.J."/>
            <person name="Zhu J.G."/>
            <person name="Ruan X.D."/>
            <person name="Zhao L."/>
            <person name="Wei J.T."/>
            <person name="Ye R.Z."/>
            <person name="Que T.C."/>
            <person name="Du C.H."/>
            <person name="Zhou Y.H."/>
            <person name="Cheng J.X."/>
            <person name="Dai P.F."/>
            <person name="Guo W.B."/>
            <person name="Han X.H."/>
            <person name="Huang E.J."/>
            <person name="Li L.F."/>
            <person name="Wei W."/>
            <person name="Gao Y.C."/>
            <person name="Liu J.Z."/>
            <person name="Shao H.Z."/>
            <person name="Wang X."/>
            <person name="Wang C.C."/>
            <person name="Yang T.C."/>
            <person name="Huo Q.B."/>
            <person name="Li W."/>
            <person name="Chen H.Y."/>
            <person name="Chen S.E."/>
            <person name="Zhou L.G."/>
            <person name="Ni X.B."/>
            <person name="Tian J.H."/>
            <person name="Sheng Y."/>
            <person name="Liu T."/>
            <person name="Pan Y.S."/>
            <person name="Xia L.Y."/>
            <person name="Li J."/>
            <person name="Zhao F."/>
            <person name="Cao W.C."/>
        </authorList>
    </citation>
    <scope>NUCLEOTIDE SEQUENCE [LARGE SCALE GENOMIC DNA]</scope>
    <source>
        <strain evidence="1">HaeL-2018</strain>
    </source>
</reference>
<protein>
    <submittedName>
        <fullName evidence="1">Uncharacterized protein</fullName>
    </submittedName>
</protein>
<dbReference type="EMBL" id="JABSTR010000001">
    <property type="protein sequence ID" value="KAH9360992.1"/>
    <property type="molecule type" value="Genomic_DNA"/>
</dbReference>
<name>A0A9J6FF84_HAELO</name>
<dbReference type="AlphaFoldDB" id="A0A9J6FF84"/>
<evidence type="ECO:0000313" key="2">
    <source>
        <dbReference type="Proteomes" id="UP000821853"/>
    </source>
</evidence>
<gene>
    <name evidence="1" type="ORF">HPB48_019594</name>
</gene>
<keyword evidence="2" id="KW-1185">Reference proteome</keyword>
<dbReference type="Proteomes" id="UP000821853">
    <property type="component" value="Chromosome 1"/>
</dbReference>
<accession>A0A9J6FF84</accession>
<dbReference type="VEuPathDB" id="VectorBase:HLOH_053607"/>
<sequence length="120" mass="13087">MLQESPGSLAASFHLRAWHGAFLSMKNEAALPPARPVFFKAAPLRPPRSALMGRVMHAPREPANALTRLHTPSARRTARGSLSFQSPCRRRCHWLPEAESAELPSSARELVSPANLSGAQ</sequence>